<dbReference type="PANTHER" id="PTHR35807">
    <property type="entry name" value="TRANSCRIPTIONAL REGULATOR REDD-RELATED"/>
    <property type="match status" value="1"/>
</dbReference>
<dbReference type="InterPro" id="IPR011990">
    <property type="entry name" value="TPR-like_helical_dom_sf"/>
</dbReference>
<evidence type="ECO:0000259" key="7">
    <source>
        <dbReference type="PROSITE" id="PS50110"/>
    </source>
</evidence>
<dbReference type="RefSeq" id="WP_138226812.1">
    <property type="nucleotide sequence ID" value="NZ_CP040396.1"/>
</dbReference>
<keyword evidence="3" id="KW-0805">Transcription regulation</keyword>
<feature type="modified residue" description="4-aspartylphosphate" evidence="6">
    <location>
        <position position="54"/>
    </location>
</feature>
<feature type="domain" description="Response regulatory" evidence="7">
    <location>
        <begin position="3"/>
        <end position="119"/>
    </location>
</feature>
<dbReference type="InterPro" id="IPR001789">
    <property type="entry name" value="Sig_transdc_resp-reg_receiver"/>
</dbReference>
<dbReference type="InterPro" id="IPR005158">
    <property type="entry name" value="BTAD"/>
</dbReference>
<dbReference type="Pfam" id="PF00486">
    <property type="entry name" value="Trans_reg_C"/>
    <property type="match status" value="1"/>
</dbReference>
<dbReference type="OrthoDB" id="3190595at2"/>
<evidence type="ECO:0000256" key="6">
    <source>
        <dbReference type="PROSITE-ProRule" id="PRU00169"/>
    </source>
</evidence>
<dbReference type="AlphaFoldDB" id="A0A4P8XN89"/>
<dbReference type="InterPro" id="IPR001867">
    <property type="entry name" value="OmpR/PhoB-type_DNA-bd"/>
</dbReference>
<evidence type="ECO:0000256" key="3">
    <source>
        <dbReference type="ARBA" id="ARBA00023015"/>
    </source>
</evidence>
<evidence type="ECO:0000313" key="8">
    <source>
        <dbReference type="EMBL" id="QCT04028.1"/>
    </source>
</evidence>
<dbReference type="SUPFAM" id="SSF46894">
    <property type="entry name" value="C-terminal effector domain of the bipartite response regulators"/>
    <property type="match status" value="1"/>
</dbReference>
<dbReference type="GO" id="GO:0000160">
    <property type="term" value="P:phosphorelay signal transduction system"/>
    <property type="evidence" value="ECO:0007669"/>
    <property type="project" value="UniProtKB-KW"/>
</dbReference>
<reference evidence="8 9" key="1">
    <citation type="submission" date="2019-05" db="EMBL/GenBank/DDBJ databases">
        <authorList>
            <person name="Chen C."/>
        </authorList>
    </citation>
    <scope>NUCLEOTIDE SEQUENCE [LARGE SCALE GENOMIC DNA]</scope>
    <source>
        <strain evidence="8 9">HB172198</strain>
    </source>
</reference>
<dbReference type="Pfam" id="PF03704">
    <property type="entry name" value="BTAD"/>
    <property type="match status" value="1"/>
</dbReference>
<keyword evidence="2" id="KW-0902">Two-component regulatory system</keyword>
<evidence type="ECO:0000256" key="2">
    <source>
        <dbReference type="ARBA" id="ARBA00023012"/>
    </source>
</evidence>
<dbReference type="InterPro" id="IPR011006">
    <property type="entry name" value="CheY-like_superfamily"/>
</dbReference>
<keyword evidence="5" id="KW-0804">Transcription</keyword>
<keyword evidence="4" id="KW-0238">DNA-binding</keyword>
<dbReference type="Gene3D" id="1.25.40.10">
    <property type="entry name" value="Tetratricopeptide repeat domain"/>
    <property type="match status" value="1"/>
</dbReference>
<sequence>MIKAVLVDDERLVLDLLNKVIREASGISIMGSFTDPEEALIQIPQLDADVLFLDVDMPEMSGLELAARLMESPNTKELSIVFVTAYEQYAIRAFELNAIHYILKPVDVQSVDEIVSRVYKKKGLDVPKLPDQGELYFFGNPHLRIEGSPSSFLTPKIEELLALLVLHQDKGISKWRIIDELWEESSVEKSQQNLHTMMFRLKQSLRNAGIQLHIRSKNGIYTVDAKDVYCDFREFDRLAACKQPTRRETIAAYEQAISLYQGDLLDGKDYLWCIPIREKYYRTFVELVAAVFQYATEQGEVSRLKQLRQRVEGLLLEEDRMWWPYKAR</sequence>
<gene>
    <name evidence="8" type="ORF">E6C60_3317</name>
</gene>
<dbReference type="Gene3D" id="1.10.10.10">
    <property type="entry name" value="Winged helix-like DNA-binding domain superfamily/Winged helix DNA-binding domain"/>
    <property type="match status" value="1"/>
</dbReference>
<evidence type="ECO:0000256" key="1">
    <source>
        <dbReference type="ARBA" id="ARBA00005820"/>
    </source>
</evidence>
<dbReference type="InterPro" id="IPR016032">
    <property type="entry name" value="Sig_transdc_resp-reg_C-effctor"/>
</dbReference>
<dbReference type="InterPro" id="IPR036388">
    <property type="entry name" value="WH-like_DNA-bd_sf"/>
</dbReference>
<comment type="similarity">
    <text evidence="1">Belongs to the AfsR/DnrI/RedD regulatory family.</text>
</comment>
<dbReference type="PROSITE" id="PS50110">
    <property type="entry name" value="RESPONSE_REGULATORY"/>
    <property type="match status" value="1"/>
</dbReference>
<dbReference type="SUPFAM" id="SSF52172">
    <property type="entry name" value="CheY-like"/>
    <property type="match status" value="1"/>
</dbReference>
<evidence type="ECO:0000256" key="4">
    <source>
        <dbReference type="ARBA" id="ARBA00023125"/>
    </source>
</evidence>
<dbReference type="KEGG" id="palo:E6C60_3317"/>
<proteinExistence type="inferred from homology"/>
<dbReference type="GO" id="GO:0006355">
    <property type="term" value="P:regulation of DNA-templated transcription"/>
    <property type="evidence" value="ECO:0007669"/>
    <property type="project" value="InterPro"/>
</dbReference>
<evidence type="ECO:0000256" key="5">
    <source>
        <dbReference type="ARBA" id="ARBA00023163"/>
    </source>
</evidence>
<accession>A0A4P8XN89</accession>
<organism evidence="8 9">
    <name type="scientific">Paenibacillus algicola</name>
    <dbReference type="NCBI Taxonomy" id="2565926"/>
    <lineage>
        <taxon>Bacteria</taxon>
        <taxon>Bacillati</taxon>
        <taxon>Bacillota</taxon>
        <taxon>Bacilli</taxon>
        <taxon>Bacillales</taxon>
        <taxon>Paenibacillaceae</taxon>
        <taxon>Paenibacillus</taxon>
    </lineage>
</organism>
<evidence type="ECO:0000313" key="9">
    <source>
        <dbReference type="Proteomes" id="UP000300879"/>
    </source>
</evidence>
<dbReference type="Proteomes" id="UP000300879">
    <property type="component" value="Chromosome"/>
</dbReference>
<protein>
    <submittedName>
        <fullName evidence="8">SARP family transcriptional regulator</fullName>
    </submittedName>
</protein>
<dbReference type="InterPro" id="IPR051677">
    <property type="entry name" value="AfsR-DnrI-RedD_regulator"/>
</dbReference>
<dbReference type="Pfam" id="PF00072">
    <property type="entry name" value="Response_reg"/>
    <property type="match status" value="1"/>
</dbReference>
<dbReference type="Gene3D" id="3.40.50.2300">
    <property type="match status" value="1"/>
</dbReference>
<dbReference type="EMBL" id="CP040396">
    <property type="protein sequence ID" value="QCT04028.1"/>
    <property type="molecule type" value="Genomic_DNA"/>
</dbReference>
<name>A0A4P8XN89_9BACL</name>
<keyword evidence="6" id="KW-0597">Phosphoprotein</keyword>
<keyword evidence="9" id="KW-1185">Reference proteome</keyword>
<dbReference type="GO" id="GO:0003677">
    <property type="term" value="F:DNA binding"/>
    <property type="evidence" value="ECO:0007669"/>
    <property type="project" value="UniProtKB-KW"/>
</dbReference>
<dbReference type="SMART" id="SM00448">
    <property type="entry name" value="REC"/>
    <property type="match status" value="1"/>
</dbReference>